<accession>A0A6P1NXC6</accession>
<dbReference type="Gene3D" id="1.10.10.1320">
    <property type="entry name" value="Anti-sigma factor, zinc-finger domain"/>
    <property type="match status" value="1"/>
</dbReference>
<feature type="domain" description="Cupin type-2" evidence="1">
    <location>
        <begin position="140"/>
        <end position="197"/>
    </location>
</feature>
<gene>
    <name evidence="2" type="ORF">GU926_03120</name>
</gene>
<evidence type="ECO:0000313" key="2">
    <source>
        <dbReference type="EMBL" id="QHL86485.1"/>
    </source>
</evidence>
<dbReference type="AlphaFoldDB" id="A0A6P1NXC6"/>
<dbReference type="RefSeq" id="WP_160688918.1">
    <property type="nucleotide sequence ID" value="NZ_CP047897.1"/>
</dbReference>
<dbReference type="SUPFAM" id="SSF51182">
    <property type="entry name" value="RmlC-like cupins"/>
    <property type="match status" value="1"/>
</dbReference>
<dbReference type="InterPro" id="IPR041916">
    <property type="entry name" value="Anti_sigma_zinc_sf"/>
</dbReference>
<evidence type="ECO:0000259" key="1">
    <source>
        <dbReference type="Pfam" id="PF07883"/>
    </source>
</evidence>
<keyword evidence="3" id="KW-1185">Reference proteome</keyword>
<organism evidence="2 3">
    <name type="scientific">Nibribacter ruber</name>
    <dbReference type="NCBI Taxonomy" id="2698458"/>
    <lineage>
        <taxon>Bacteria</taxon>
        <taxon>Pseudomonadati</taxon>
        <taxon>Bacteroidota</taxon>
        <taxon>Cytophagia</taxon>
        <taxon>Cytophagales</taxon>
        <taxon>Hymenobacteraceae</taxon>
        <taxon>Nibribacter</taxon>
    </lineage>
</organism>
<reference evidence="2 3" key="1">
    <citation type="submission" date="2020-01" db="EMBL/GenBank/DDBJ databases">
        <authorList>
            <person name="Kim M."/>
        </authorList>
    </citation>
    <scope>NUCLEOTIDE SEQUENCE [LARGE SCALE GENOMIC DNA]</scope>
    <source>
        <strain evidence="2 3">BT10</strain>
    </source>
</reference>
<sequence>MNQPSEILASGLLELYVMGAASPEEMELVESMAAQSPAVRAELTAIETTLETYSQAHAVEPPGNVKPLLLATIAYMERLKAGEEPVTAPTLTPVSTPEDFSVWISRPDMQLPQDSENIHACIISAEPEMITAIAWLKDKSAPETHHDQYERFLVLEGSCTVTANNQEYYLKPGSYFEVPLHAPHTIVVTSQEPCKVIIQRVAA</sequence>
<dbReference type="Pfam" id="PF07883">
    <property type="entry name" value="Cupin_2"/>
    <property type="match status" value="1"/>
</dbReference>
<dbReference type="InterPro" id="IPR013096">
    <property type="entry name" value="Cupin_2"/>
</dbReference>
<dbReference type="InterPro" id="IPR011051">
    <property type="entry name" value="RmlC_Cupin_sf"/>
</dbReference>
<dbReference type="KEGG" id="nib:GU926_03120"/>
<dbReference type="CDD" id="cd02208">
    <property type="entry name" value="cupin_RmlC-like"/>
    <property type="match status" value="1"/>
</dbReference>
<dbReference type="InterPro" id="IPR014710">
    <property type="entry name" value="RmlC-like_jellyroll"/>
</dbReference>
<name>A0A6P1NXC6_9BACT</name>
<evidence type="ECO:0000313" key="3">
    <source>
        <dbReference type="Proteomes" id="UP000464214"/>
    </source>
</evidence>
<proteinExistence type="predicted"/>
<protein>
    <submittedName>
        <fullName evidence="2">Cupin domain-containing protein</fullName>
    </submittedName>
</protein>
<dbReference type="EMBL" id="CP047897">
    <property type="protein sequence ID" value="QHL86485.1"/>
    <property type="molecule type" value="Genomic_DNA"/>
</dbReference>
<dbReference type="Gene3D" id="2.60.120.10">
    <property type="entry name" value="Jelly Rolls"/>
    <property type="match status" value="1"/>
</dbReference>
<dbReference type="Proteomes" id="UP000464214">
    <property type="component" value="Chromosome"/>
</dbReference>